<dbReference type="Gene3D" id="3.30.200.20">
    <property type="entry name" value="Phosphorylase Kinase, domain 1"/>
    <property type="match status" value="1"/>
</dbReference>
<feature type="domain" description="Protein kinase" evidence="9">
    <location>
        <begin position="35"/>
        <end position="342"/>
    </location>
</feature>
<evidence type="ECO:0000256" key="8">
    <source>
        <dbReference type="ARBA" id="ARBA00048679"/>
    </source>
</evidence>
<evidence type="ECO:0000256" key="1">
    <source>
        <dbReference type="ARBA" id="ARBA00012513"/>
    </source>
</evidence>
<dbReference type="InterPro" id="IPR046670">
    <property type="entry name" value="DUF6540"/>
</dbReference>
<keyword evidence="11" id="KW-1185">Reference proteome</keyword>
<evidence type="ECO:0000256" key="6">
    <source>
        <dbReference type="ARBA" id="ARBA00022840"/>
    </source>
</evidence>
<dbReference type="Pfam" id="PF20174">
    <property type="entry name" value="DUF6540"/>
    <property type="match status" value="1"/>
</dbReference>
<dbReference type="GO" id="GO:0000245">
    <property type="term" value="P:spliceosomal complex assembly"/>
    <property type="evidence" value="ECO:0007669"/>
    <property type="project" value="TreeGrafter"/>
</dbReference>
<evidence type="ECO:0000256" key="5">
    <source>
        <dbReference type="ARBA" id="ARBA00022777"/>
    </source>
</evidence>
<comment type="caution">
    <text evidence="10">The sequence shown here is derived from an EMBL/GenBank/DDBJ whole genome shotgun (WGS) entry which is preliminary data.</text>
</comment>
<keyword evidence="4" id="KW-0547">Nucleotide-binding</keyword>
<dbReference type="GO" id="GO:0005524">
    <property type="term" value="F:ATP binding"/>
    <property type="evidence" value="ECO:0007669"/>
    <property type="project" value="UniProtKB-KW"/>
</dbReference>
<dbReference type="EC" id="2.7.11.1" evidence="1"/>
<keyword evidence="6" id="KW-0067">ATP-binding</keyword>
<keyword evidence="5" id="KW-0418">Kinase</keyword>
<evidence type="ECO:0000313" key="10">
    <source>
        <dbReference type="EMBL" id="PIG79921.1"/>
    </source>
</evidence>
<dbReference type="InterPro" id="IPR011009">
    <property type="entry name" value="Kinase-like_dom_sf"/>
</dbReference>
<evidence type="ECO:0000313" key="11">
    <source>
        <dbReference type="Proteomes" id="UP000231358"/>
    </source>
</evidence>
<dbReference type="PANTHER" id="PTHR47634">
    <property type="entry name" value="PROTEIN KINASE DOMAIN-CONTAINING PROTEIN-RELATED"/>
    <property type="match status" value="1"/>
</dbReference>
<sequence length="498" mass="56173">MRRFERIYDVVEPVEEYRRGGYHPVHLHDIFNDRYEVRAKLAFGQFSTVWLASDQLRQQQVALKILKADASKDSKGLSILLHLSDSDLQHPGKNHLMQLLDHFEHHGPNGTHLCLVLPVMVSDGEAMTITGRPHYAAYVQEVSRQILLGLDFLHRSGIIHCDLQPANITFSPDEDVDLEALLEPPEPSPVRWLEGVKTDNSAPEYLLASQRRRGQLDGVEPSKLMVKIGDLGGAAFIRQREQRPVTPTALRAPELIHRMEWGVGIDIWTLGCLIFELATNEPLFPLGTFGLTSEQIDKEHLYLIEKNLPPPPPPPPLIGKTAPKPRSVASEGPAGAYLVELLIFNGRPFKDHWAYWVRSHSSPDIGVQLHATGDVRNGFVFQIKRNYDFHDENSECPSTRIPLQWIDGKFFDERAMMNNGVFKLDDVPVCGFEASVYKVKAPEKSLNTVTETAIAEGQKGQKVNQRNCQTWIVESADQLVRDGIFNQEVATYLHAIEQ</sequence>
<evidence type="ECO:0000256" key="7">
    <source>
        <dbReference type="ARBA" id="ARBA00047899"/>
    </source>
</evidence>
<dbReference type="Gene3D" id="1.10.510.10">
    <property type="entry name" value="Transferase(Phosphotransferase) domain 1"/>
    <property type="match status" value="1"/>
</dbReference>
<name>A0A2G7FJE2_9EURO</name>
<dbReference type="InterPro" id="IPR051334">
    <property type="entry name" value="SRPK"/>
</dbReference>
<reference evidence="10 11" key="1">
    <citation type="submission" date="2017-05" db="EMBL/GenBank/DDBJ databases">
        <title>Genome sequence for an aflatoxigenic pathogen of Argentinian peanut, Aspergillus arachidicola.</title>
        <authorList>
            <person name="Moore G."/>
            <person name="Beltz S.B."/>
            <person name="Mack B.M."/>
        </authorList>
    </citation>
    <scope>NUCLEOTIDE SEQUENCE [LARGE SCALE GENOMIC DNA]</scope>
    <source>
        <strain evidence="10 11">CBS 117610</strain>
    </source>
</reference>
<dbReference type="Pfam" id="PF00069">
    <property type="entry name" value="Pkinase"/>
    <property type="match status" value="2"/>
</dbReference>
<dbReference type="InterPro" id="IPR000719">
    <property type="entry name" value="Prot_kinase_dom"/>
</dbReference>
<dbReference type="EMBL" id="NEXV01000645">
    <property type="protein sequence ID" value="PIG79921.1"/>
    <property type="molecule type" value="Genomic_DNA"/>
</dbReference>
<accession>A0A2G7FJE2</accession>
<dbReference type="PROSITE" id="PS50011">
    <property type="entry name" value="PROTEIN_KINASE_DOM"/>
    <property type="match status" value="1"/>
</dbReference>
<protein>
    <recommendedName>
        <fullName evidence="1">non-specific serine/threonine protein kinase</fullName>
        <ecNumber evidence="1">2.7.11.1</ecNumber>
    </recommendedName>
</protein>
<comment type="catalytic activity">
    <reaction evidence="8">
        <text>L-seryl-[protein] + ATP = O-phospho-L-seryl-[protein] + ADP + H(+)</text>
        <dbReference type="Rhea" id="RHEA:17989"/>
        <dbReference type="Rhea" id="RHEA-COMP:9863"/>
        <dbReference type="Rhea" id="RHEA-COMP:11604"/>
        <dbReference type="ChEBI" id="CHEBI:15378"/>
        <dbReference type="ChEBI" id="CHEBI:29999"/>
        <dbReference type="ChEBI" id="CHEBI:30616"/>
        <dbReference type="ChEBI" id="CHEBI:83421"/>
        <dbReference type="ChEBI" id="CHEBI:456216"/>
        <dbReference type="EC" id="2.7.11.1"/>
    </reaction>
</comment>
<evidence type="ECO:0000256" key="3">
    <source>
        <dbReference type="ARBA" id="ARBA00022679"/>
    </source>
</evidence>
<organism evidence="10 11">
    <name type="scientific">Aspergillus arachidicola</name>
    <dbReference type="NCBI Taxonomy" id="656916"/>
    <lineage>
        <taxon>Eukaryota</taxon>
        <taxon>Fungi</taxon>
        <taxon>Dikarya</taxon>
        <taxon>Ascomycota</taxon>
        <taxon>Pezizomycotina</taxon>
        <taxon>Eurotiomycetes</taxon>
        <taxon>Eurotiomycetidae</taxon>
        <taxon>Eurotiales</taxon>
        <taxon>Aspergillaceae</taxon>
        <taxon>Aspergillus</taxon>
        <taxon>Aspergillus subgen. Circumdati</taxon>
    </lineage>
</organism>
<evidence type="ECO:0000259" key="9">
    <source>
        <dbReference type="PROSITE" id="PS50011"/>
    </source>
</evidence>
<dbReference type="STRING" id="656916.A0A2G7FJE2"/>
<dbReference type="GO" id="GO:0005634">
    <property type="term" value="C:nucleus"/>
    <property type="evidence" value="ECO:0007669"/>
    <property type="project" value="TreeGrafter"/>
</dbReference>
<dbReference type="SMART" id="SM00220">
    <property type="entry name" value="S_TKc"/>
    <property type="match status" value="1"/>
</dbReference>
<dbReference type="Proteomes" id="UP000231358">
    <property type="component" value="Unassembled WGS sequence"/>
</dbReference>
<keyword evidence="2" id="KW-0723">Serine/threonine-protein kinase</keyword>
<dbReference type="AlphaFoldDB" id="A0A2G7FJE2"/>
<dbReference type="GO" id="GO:0050684">
    <property type="term" value="P:regulation of mRNA processing"/>
    <property type="evidence" value="ECO:0007669"/>
    <property type="project" value="TreeGrafter"/>
</dbReference>
<evidence type="ECO:0000256" key="2">
    <source>
        <dbReference type="ARBA" id="ARBA00022527"/>
    </source>
</evidence>
<keyword evidence="3" id="KW-0808">Transferase</keyword>
<proteinExistence type="predicted"/>
<comment type="catalytic activity">
    <reaction evidence="7">
        <text>L-threonyl-[protein] + ATP = O-phospho-L-threonyl-[protein] + ADP + H(+)</text>
        <dbReference type="Rhea" id="RHEA:46608"/>
        <dbReference type="Rhea" id="RHEA-COMP:11060"/>
        <dbReference type="Rhea" id="RHEA-COMP:11605"/>
        <dbReference type="ChEBI" id="CHEBI:15378"/>
        <dbReference type="ChEBI" id="CHEBI:30013"/>
        <dbReference type="ChEBI" id="CHEBI:30616"/>
        <dbReference type="ChEBI" id="CHEBI:61977"/>
        <dbReference type="ChEBI" id="CHEBI:456216"/>
        <dbReference type="EC" id="2.7.11.1"/>
    </reaction>
</comment>
<dbReference type="SUPFAM" id="SSF56112">
    <property type="entry name" value="Protein kinase-like (PK-like)"/>
    <property type="match status" value="1"/>
</dbReference>
<gene>
    <name evidence="10" type="ORF">AARAC_010351</name>
</gene>
<dbReference type="GO" id="GO:0005737">
    <property type="term" value="C:cytoplasm"/>
    <property type="evidence" value="ECO:0007669"/>
    <property type="project" value="TreeGrafter"/>
</dbReference>
<dbReference type="PANTHER" id="PTHR47634:SF9">
    <property type="entry name" value="PROTEIN KINASE DOMAIN-CONTAINING PROTEIN-RELATED"/>
    <property type="match status" value="1"/>
</dbReference>
<evidence type="ECO:0000256" key="4">
    <source>
        <dbReference type="ARBA" id="ARBA00022741"/>
    </source>
</evidence>
<dbReference type="GO" id="GO:0004674">
    <property type="term" value="F:protein serine/threonine kinase activity"/>
    <property type="evidence" value="ECO:0007669"/>
    <property type="project" value="UniProtKB-KW"/>
</dbReference>